<dbReference type="STRING" id="1802610.A2W32_02630"/>
<dbReference type="Pfam" id="PF09424">
    <property type="entry name" value="YqeY"/>
    <property type="match status" value="1"/>
</dbReference>
<dbReference type="EMBL" id="MEUT01000058">
    <property type="protein sequence ID" value="OGC48974.1"/>
    <property type="molecule type" value="Genomic_DNA"/>
</dbReference>
<accession>A0A1F4UVI6</accession>
<dbReference type="PANTHER" id="PTHR28055:SF1">
    <property type="entry name" value="ALTERED INHERITANCE OF MITOCHONDRIA PROTEIN 41, MITOCHONDRIAL"/>
    <property type="match status" value="1"/>
</dbReference>
<sequence length="98" mass="11591">MILEVLRKEQIDALKSKDAFRLGVIRYLLAQILNKEIELRPLKQVLDDEVILSVLKKQVKKRTEVIEEFRNAGRQDLVDKESKELEIVKEYLTRFGHE</sequence>
<dbReference type="SUPFAM" id="SSF89095">
    <property type="entry name" value="GatB/YqeY motif"/>
    <property type="match status" value="1"/>
</dbReference>
<gene>
    <name evidence="1" type="ORF">A2W32_02630</name>
</gene>
<dbReference type="GO" id="GO:0016884">
    <property type="term" value="F:carbon-nitrogen ligase activity, with glutamine as amido-N-donor"/>
    <property type="evidence" value="ECO:0007669"/>
    <property type="project" value="InterPro"/>
</dbReference>
<dbReference type="Proteomes" id="UP000177371">
    <property type="component" value="Unassembled WGS sequence"/>
</dbReference>
<evidence type="ECO:0000313" key="2">
    <source>
        <dbReference type="Proteomes" id="UP000177371"/>
    </source>
</evidence>
<dbReference type="InterPro" id="IPR003789">
    <property type="entry name" value="Asn/Gln_tRNA_amidoTrase-B-like"/>
</dbReference>
<dbReference type="InterPro" id="IPR042184">
    <property type="entry name" value="YqeY/Aim41_N"/>
</dbReference>
<dbReference type="Gene3D" id="1.10.1510.10">
    <property type="entry name" value="Uncharacterised protein YqeY/AIM41 PF09424, N-terminal domain"/>
    <property type="match status" value="1"/>
</dbReference>
<comment type="caution">
    <text evidence="1">The sequence shown here is derived from an EMBL/GenBank/DDBJ whole genome shotgun (WGS) entry which is preliminary data.</text>
</comment>
<proteinExistence type="predicted"/>
<dbReference type="InterPro" id="IPR019004">
    <property type="entry name" value="YqeY/Aim41"/>
</dbReference>
<evidence type="ECO:0000313" key="1">
    <source>
        <dbReference type="EMBL" id="OGC48974.1"/>
    </source>
</evidence>
<reference evidence="1 2" key="1">
    <citation type="journal article" date="2016" name="Nat. Commun.">
        <title>Thousands of microbial genomes shed light on interconnected biogeochemical processes in an aquifer system.</title>
        <authorList>
            <person name="Anantharaman K."/>
            <person name="Brown C.T."/>
            <person name="Hug L.A."/>
            <person name="Sharon I."/>
            <person name="Castelle C.J."/>
            <person name="Probst A.J."/>
            <person name="Thomas B.C."/>
            <person name="Singh A."/>
            <person name="Wilkins M.J."/>
            <person name="Karaoz U."/>
            <person name="Brodie E.L."/>
            <person name="Williams K.H."/>
            <person name="Hubbard S.S."/>
            <person name="Banfield J.F."/>
        </authorList>
    </citation>
    <scope>NUCLEOTIDE SEQUENCE [LARGE SCALE GENOMIC DNA]</scope>
</reference>
<name>A0A1F4UVI6_UNCKA</name>
<dbReference type="AlphaFoldDB" id="A0A1F4UVI6"/>
<organism evidence="1 2">
    <name type="scientific">candidate division WWE3 bacterium RBG_16_37_10</name>
    <dbReference type="NCBI Taxonomy" id="1802610"/>
    <lineage>
        <taxon>Bacteria</taxon>
        <taxon>Katanobacteria</taxon>
    </lineage>
</organism>
<protein>
    <submittedName>
        <fullName evidence="1">Uncharacterized protein</fullName>
    </submittedName>
</protein>
<dbReference type="PANTHER" id="PTHR28055">
    <property type="entry name" value="ALTERED INHERITANCE OF MITOCHONDRIA PROTEIN 41, MITOCHONDRIAL"/>
    <property type="match status" value="1"/>
</dbReference>